<keyword evidence="2" id="KW-0326">Glycosidase</keyword>
<dbReference type="EMBL" id="SMMX01000018">
    <property type="protein sequence ID" value="TDA20566.1"/>
    <property type="molecule type" value="Genomic_DNA"/>
</dbReference>
<dbReference type="InterPro" id="IPR036895">
    <property type="entry name" value="Uracil-DNA_glycosylase-like_sf"/>
</dbReference>
<keyword evidence="2" id="KW-0378">Hydrolase</keyword>
<dbReference type="Proteomes" id="UP000295710">
    <property type="component" value="Unassembled WGS sequence"/>
</dbReference>
<dbReference type="Gene3D" id="3.40.470.10">
    <property type="entry name" value="Uracil-DNA glycosylase-like domain"/>
    <property type="match status" value="1"/>
</dbReference>
<dbReference type="InterPro" id="IPR026353">
    <property type="entry name" value="Hypoxan-DNA_Glyclase"/>
</dbReference>
<comment type="caution">
    <text evidence="2">The sequence shown here is derived from an EMBL/GenBank/DDBJ whole genome shotgun (WGS) entry which is preliminary data.</text>
</comment>
<dbReference type="GO" id="GO:0033958">
    <property type="term" value="F:DNA-deoxyinosine glycosylase activity"/>
    <property type="evidence" value="ECO:0007669"/>
    <property type="project" value="UniProtKB-EC"/>
</dbReference>
<name>A0A4R4FD60_9FIRM</name>
<feature type="domain" description="Uracil-DNA glycosylase-like" evidence="1">
    <location>
        <begin position="11"/>
        <end position="161"/>
    </location>
</feature>
<evidence type="ECO:0000313" key="3">
    <source>
        <dbReference type="Proteomes" id="UP000295710"/>
    </source>
</evidence>
<dbReference type="CDD" id="cd10032">
    <property type="entry name" value="UDG-F6_HDG"/>
    <property type="match status" value="1"/>
</dbReference>
<dbReference type="SUPFAM" id="SSF52141">
    <property type="entry name" value="Uracil-DNA glycosylase-like"/>
    <property type="match status" value="1"/>
</dbReference>
<reference evidence="2 3" key="1">
    <citation type="journal article" date="2016" name="Nat. Microbiol.">
        <title>The Mouse Intestinal Bacterial Collection (miBC) provides host-specific insight into cultured diversity and functional potential of the gut microbiota.</title>
        <authorList>
            <person name="Lagkouvardos I."/>
            <person name="Pukall R."/>
            <person name="Abt B."/>
            <person name="Foesel B.U."/>
            <person name="Meier-Kolthoff J.P."/>
            <person name="Kumar N."/>
            <person name="Bresciani A."/>
            <person name="Martinez I."/>
            <person name="Just S."/>
            <person name="Ziegler C."/>
            <person name="Brugiroux S."/>
            <person name="Garzetti D."/>
            <person name="Wenning M."/>
            <person name="Bui T.P."/>
            <person name="Wang J."/>
            <person name="Hugenholtz F."/>
            <person name="Plugge C.M."/>
            <person name="Peterson D.A."/>
            <person name="Hornef M.W."/>
            <person name="Baines J.F."/>
            <person name="Smidt H."/>
            <person name="Walter J."/>
            <person name="Kristiansen K."/>
            <person name="Nielsen H.B."/>
            <person name="Haller D."/>
            <person name="Overmann J."/>
            <person name="Stecher B."/>
            <person name="Clavel T."/>
        </authorList>
    </citation>
    <scope>NUCLEOTIDE SEQUENCE [LARGE SCALE GENOMIC DNA]</scope>
    <source>
        <strain evidence="2 3">DSM 28560</strain>
    </source>
</reference>
<evidence type="ECO:0000259" key="1">
    <source>
        <dbReference type="SMART" id="SM00986"/>
    </source>
</evidence>
<evidence type="ECO:0000313" key="2">
    <source>
        <dbReference type="EMBL" id="TDA20566.1"/>
    </source>
</evidence>
<dbReference type="SMART" id="SM00987">
    <property type="entry name" value="UreE_C"/>
    <property type="match status" value="1"/>
</dbReference>
<dbReference type="AlphaFoldDB" id="A0A4R4FD60"/>
<protein>
    <submittedName>
        <fullName evidence="2">DNA-deoxyinosine glycosylase</fullName>
        <ecNumber evidence="2">3.2.2.15</ecNumber>
    </submittedName>
</protein>
<accession>A0A4R4FD60</accession>
<dbReference type="Pfam" id="PF03167">
    <property type="entry name" value="UDG"/>
    <property type="match status" value="1"/>
</dbReference>
<dbReference type="EC" id="3.2.2.15" evidence="2"/>
<sequence>MQQEYITHNFQPIYNEQSRILMLGTMPSPKSREAGFYYGHPRNRFWKVVPDVCGAPQPHTKEEKTAFALKYKIAVWDVLAGCEIKGADDSSIRNPVANDLDIILKHAPIQAVFTTGTKAAQLYKRYCLPKTGIAAVALPSTSPANCRMTYEELYEAYSAIKQYI</sequence>
<dbReference type="SMART" id="SM00986">
    <property type="entry name" value="UDG"/>
    <property type="match status" value="1"/>
</dbReference>
<dbReference type="RefSeq" id="WP_132280147.1">
    <property type="nucleotide sequence ID" value="NZ_JAOBST010000079.1"/>
</dbReference>
<dbReference type="NCBIfam" id="TIGR04274">
    <property type="entry name" value="hypoxanDNAglyco"/>
    <property type="match status" value="1"/>
</dbReference>
<keyword evidence="3" id="KW-1185">Reference proteome</keyword>
<proteinExistence type="predicted"/>
<organism evidence="2 3">
    <name type="scientific">Extibacter muris</name>
    <dbReference type="NCBI Taxonomy" id="1796622"/>
    <lineage>
        <taxon>Bacteria</taxon>
        <taxon>Bacillati</taxon>
        <taxon>Bacillota</taxon>
        <taxon>Clostridia</taxon>
        <taxon>Lachnospirales</taxon>
        <taxon>Lachnospiraceae</taxon>
        <taxon>Extibacter</taxon>
    </lineage>
</organism>
<gene>
    <name evidence="2" type="ORF">E1963_16015</name>
</gene>
<dbReference type="InterPro" id="IPR005122">
    <property type="entry name" value="Uracil-DNA_glycosylase-like"/>
</dbReference>